<protein>
    <recommendedName>
        <fullName evidence="1">Cell division coordinator CpoB</fullName>
    </recommendedName>
</protein>
<feature type="repeat" description="TPR" evidence="2">
    <location>
        <begin position="227"/>
        <end position="260"/>
    </location>
</feature>
<dbReference type="OrthoDB" id="9768142at2"/>
<keyword evidence="2" id="KW-0802">TPR repeat</keyword>
<keyword evidence="1" id="KW-0574">Periplasm</keyword>
<keyword evidence="1" id="KW-0732">Signal</keyword>
<feature type="signal peptide" evidence="1">
    <location>
        <begin position="1"/>
        <end position="26"/>
    </location>
</feature>
<evidence type="ECO:0000313" key="5">
    <source>
        <dbReference type="EMBL" id="TCL03954.1"/>
    </source>
</evidence>
<keyword evidence="1" id="KW-0132">Cell division</keyword>
<dbReference type="GO" id="GO:0070206">
    <property type="term" value="P:protein trimerization"/>
    <property type="evidence" value="ECO:0007669"/>
    <property type="project" value="InterPro"/>
</dbReference>
<dbReference type="Gene3D" id="1.20.5.110">
    <property type="match status" value="1"/>
</dbReference>
<dbReference type="GO" id="GO:0030288">
    <property type="term" value="C:outer membrane-bounded periplasmic space"/>
    <property type="evidence" value="ECO:0007669"/>
    <property type="project" value="UniProtKB-UniRule"/>
</dbReference>
<dbReference type="SUPFAM" id="SSF48452">
    <property type="entry name" value="TPR-like"/>
    <property type="match status" value="1"/>
</dbReference>
<dbReference type="Gene3D" id="1.25.40.10">
    <property type="entry name" value="Tetratricopeptide repeat domain"/>
    <property type="match status" value="1"/>
</dbReference>
<dbReference type="Pfam" id="PF16331">
    <property type="entry name" value="TolA_bind_tri"/>
    <property type="match status" value="1"/>
</dbReference>
<sequence precursor="true">MSGNFRRSIISLSLLVGVAAPWAATAQAPISNVGSGSVEDRVTQLERITNAHAQLLTQLQQQLADTQRDIDSLRGQIQENQYQLSQVVDRQKQIYQQLDTLSSGQGGQGQQGSQNAAPTDSGTATASNDTGGGQDAAPAAAAPAVGAATGDANTDYNAAVSLVLEKKQYDQGIIAFQNFVKRYPDSTYQPNANYWLGQLNYNKGKKDDAAYYFALVVKNYPKSPKSSEALFKVGVIMQEKGQTDKAKAVYQQVIKLYPNTDSAKQAQKRLAGL</sequence>
<evidence type="ECO:0000256" key="1">
    <source>
        <dbReference type="HAMAP-Rule" id="MF_02066"/>
    </source>
</evidence>
<dbReference type="AlphaFoldDB" id="A0A4R1N995"/>
<dbReference type="GO" id="GO:0043093">
    <property type="term" value="P:FtsZ-dependent cytokinesis"/>
    <property type="evidence" value="ECO:0007669"/>
    <property type="project" value="UniProtKB-UniRule"/>
</dbReference>
<organism evidence="5 6">
    <name type="scientific">Sodalis ligni</name>
    <dbReference type="NCBI Taxonomy" id="2697027"/>
    <lineage>
        <taxon>Bacteria</taxon>
        <taxon>Pseudomonadati</taxon>
        <taxon>Pseudomonadota</taxon>
        <taxon>Gammaproteobacteria</taxon>
        <taxon>Enterobacterales</taxon>
        <taxon>Bruguierivoracaceae</taxon>
        <taxon>Sodalis</taxon>
    </lineage>
</organism>
<comment type="caution">
    <text evidence="5">The sequence shown here is derived from an EMBL/GenBank/DDBJ whole genome shotgun (WGS) entry which is preliminary data.</text>
</comment>
<feature type="domain" description="YbgF trimerisation" evidence="4">
    <location>
        <begin position="37"/>
        <end position="106"/>
    </location>
</feature>
<gene>
    <name evidence="1" type="primary">cpoB</name>
    <name evidence="5" type="ORF">EZJ58_2047</name>
</gene>
<accession>A0A4R1N995</accession>
<dbReference type="EMBL" id="SJOI01000001">
    <property type="protein sequence ID" value="TCL03954.1"/>
    <property type="molecule type" value="Genomic_DNA"/>
</dbReference>
<comment type="function">
    <text evidence="1">Mediates coordination of peptidoglycan synthesis and outer membrane constriction during cell division.</text>
</comment>
<dbReference type="Pfam" id="PF13432">
    <property type="entry name" value="TPR_16"/>
    <property type="match status" value="1"/>
</dbReference>
<evidence type="ECO:0000256" key="3">
    <source>
        <dbReference type="SAM" id="MobiDB-lite"/>
    </source>
</evidence>
<evidence type="ECO:0000256" key="2">
    <source>
        <dbReference type="PROSITE-ProRule" id="PRU00339"/>
    </source>
</evidence>
<dbReference type="Pfam" id="PF13174">
    <property type="entry name" value="TPR_6"/>
    <property type="match status" value="1"/>
</dbReference>
<proteinExistence type="inferred from homology"/>
<dbReference type="NCBIfam" id="TIGR02795">
    <property type="entry name" value="tol_pal_ybgF"/>
    <property type="match status" value="1"/>
</dbReference>
<dbReference type="HAMAP" id="MF_02066">
    <property type="entry name" value="CpoB"/>
    <property type="match status" value="1"/>
</dbReference>
<keyword evidence="6" id="KW-1185">Reference proteome</keyword>
<comment type="similarity">
    <text evidence="1">Belongs to the CpoB family.</text>
</comment>
<dbReference type="PROSITE" id="PS50005">
    <property type="entry name" value="TPR"/>
    <property type="match status" value="1"/>
</dbReference>
<dbReference type="InterPro" id="IPR019734">
    <property type="entry name" value="TPR_rpt"/>
</dbReference>
<name>A0A4R1N995_9GAMM</name>
<dbReference type="NCBIfam" id="NF008068">
    <property type="entry name" value="PRK10803.1"/>
    <property type="match status" value="1"/>
</dbReference>
<comment type="subcellular location">
    <subcellularLocation>
        <location evidence="1">Periplasm</location>
    </subcellularLocation>
</comment>
<keyword evidence="1" id="KW-0131">Cell cycle</keyword>
<evidence type="ECO:0000259" key="4">
    <source>
        <dbReference type="Pfam" id="PF16331"/>
    </source>
</evidence>
<reference evidence="5 6" key="1">
    <citation type="submission" date="2019-02" db="EMBL/GenBank/DDBJ databases">
        <title>Investigation of anaerobic lignin degradation for improved lignocellulosic biofuels.</title>
        <authorList>
            <person name="Deangelis K."/>
        </authorList>
    </citation>
    <scope>NUCLEOTIDE SEQUENCE [LARGE SCALE GENOMIC DNA]</scope>
    <source>
        <strain evidence="5 6">159R</strain>
    </source>
</reference>
<dbReference type="InterPro" id="IPR032519">
    <property type="entry name" value="YbgF_tri"/>
</dbReference>
<feature type="region of interest" description="Disordered" evidence="3">
    <location>
        <begin position="101"/>
        <end position="139"/>
    </location>
</feature>
<dbReference type="InterPro" id="IPR011990">
    <property type="entry name" value="TPR-like_helical_dom_sf"/>
</dbReference>
<dbReference type="InterPro" id="IPR014162">
    <property type="entry name" value="CpoB_C"/>
</dbReference>
<dbReference type="RefSeq" id="WP_132922773.1">
    <property type="nucleotide sequence ID" value="NZ_SJOI01000001.1"/>
</dbReference>
<feature type="chain" id="PRO_5021055417" description="Cell division coordinator CpoB" evidence="1">
    <location>
        <begin position="27"/>
        <end position="273"/>
    </location>
</feature>
<dbReference type="Proteomes" id="UP000294555">
    <property type="component" value="Unassembled WGS sequence"/>
</dbReference>
<feature type="compositionally biased region" description="Polar residues" evidence="3">
    <location>
        <begin position="115"/>
        <end position="129"/>
    </location>
</feature>
<evidence type="ECO:0000313" key="6">
    <source>
        <dbReference type="Proteomes" id="UP000294555"/>
    </source>
</evidence>
<dbReference type="InterPro" id="IPR034706">
    <property type="entry name" value="CpoB"/>
</dbReference>